<evidence type="ECO:0000313" key="10">
    <source>
        <dbReference type="Proteomes" id="UP000297851"/>
    </source>
</evidence>
<evidence type="ECO:0000256" key="7">
    <source>
        <dbReference type="SAM" id="MobiDB-lite"/>
    </source>
</evidence>
<dbReference type="InterPro" id="IPR027417">
    <property type="entry name" value="P-loop_NTPase"/>
</dbReference>
<keyword evidence="1 5" id="KW-0547">Nucleotide-binding</keyword>
<evidence type="ECO:0000256" key="6">
    <source>
        <dbReference type="SAM" id="Coils"/>
    </source>
</evidence>
<comment type="caution">
    <text evidence="9">The sequence shown here is derived from an EMBL/GenBank/DDBJ whole genome shotgun (WGS) entry which is preliminary data.</text>
</comment>
<dbReference type="EMBL" id="SOGO01000010">
    <property type="protein sequence ID" value="TFD06107.1"/>
    <property type="molecule type" value="Genomic_DNA"/>
</dbReference>
<dbReference type="Pfam" id="PF13538">
    <property type="entry name" value="UvrD_C_2"/>
    <property type="match status" value="1"/>
</dbReference>
<dbReference type="InterPro" id="IPR027785">
    <property type="entry name" value="UvrD-like_helicase_C"/>
</dbReference>
<organism evidence="9 10">
    <name type="scientific">Cryobacterium sandaracinum</name>
    <dbReference type="NCBI Taxonomy" id="1259247"/>
    <lineage>
        <taxon>Bacteria</taxon>
        <taxon>Bacillati</taxon>
        <taxon>Actinomycetota</taxon>
        <taxon>Actinomycetes</taxon>
        <taxon>Micrococcales</taxon>
        <taxon>Microbacteriaceae</taxon>
        <taxon>Cryobacterium</taxon>
    </lineage>
</organism>
<feature type="coiled-coil region" evidence="6">
    <location>
        <begin position="479"/>
        <end position="509"/>
    </location>
</feature>
<evidence type="ECO:0000256" key="3">
    <source>
        <dbReference type="ARBA" id="ARBA00022806"/>
    </source>
</evidence>
<evidence type="ECO:0000256" key="5">
    <source>
        <dbReference type="PROSITE-ProRule" id="PRU00560"/>
    </source>
</evidence>
<keyword evidence="6" id="KW-0175">Coiled coil</keyword>
<evidence type="ECO:0000313" key="9">
    <source>
        <dbReference type="EMBL" id="TFD06107.1"/>
    </source>
</evidence>
<protein>
    <submittedName>
        <fullName evidence="9">AAA family ATPase</fullName>
    </submittedName>
</protein>
<dbReference type="Gene3D" id="3.40.50.300">
    <property type="entry name" value="P-loop containing nucleotide triphosphate hydrolases"/>
    <property type="match status" value="3"/>
</dbReference>
<keyword evidence="2 5" id="KW-0378">Hydrolase</keyword>
<accession>A0ABY2JJH4</accession>
<dbReference type="InterPro" id="IPR014016">
    <property type="entry name" value="UvrD-like_ATP-bd"/>
</dbReference>
<evidence type="ECO:0000256" key="2">
    <source>
        <dbReference type="ARBA" id="ARBA00022801"/>
    </source>
</evidence>
<gene>
    <name evidence="9" type="ORF">E3T25_03245</name>
</gene>
<proteinExistence type="predicted"/>
<sequence length="766" mass="82940">MIDLELQREQNYVANLYARLDALQREAEQQLVAVRRLDVGGNHQSRSERDTFARLYEDRIVQLREVDDRLAFGRLEVAADGSGLGSGSGSGSGSSSDSDSDATDASVYRYIGRLGLRDEDLQPILLDWRVPQASAFYQATAATPLGARARRHLLSKGRDIVRIEDEILDAALLEGDSATVHQGEGALLAALTAQRTGHMSDIVATIQAEQDRIIRSDLKGVLVVQGGPGTGKTAVALHRAAYLLYTHRDRLKNSGVLIVGPSESFLNYIEAVLPSLGETGVVLASVGQLYPGIEATREDAPAVAAIKGQTSMARLVERAVRSRQRVPASAQVLVVSGDRLTLKPQLIETAIHRARAGGKPHNEARVTFVKNALTALSREWLAQLQKQGRSMDDTDLPMLREDLRLADDVRVALNTAWLPLTPEKLVRDLYARPQWLAQLTPTWTPEQRALLHRSRDAEFTISDVPLLDEAAEHLGEYNVVDAAQRREQKEQRKRDVENAELAISNMEVKGLVNAKALADNFAELGDRATTAERAALDRTWTYGHVVVDEAQELSPMQWRLVLRRGPLRSFTIVGDIAQAASAAAASNWRDALEPLLGSSLEAARWRLEELTVNYRTPSQIAAAAESMALAHDLPITPARSVRASEWPIETVTDVVSAVRRERSLGLGGTVAVIVLEPSLAEVVASLSAEFGSLGVGIGVGAAGLLKDVAVLTPQDSKGLEFDAVIVVDPAGIVAASSRGAGALYVAMTRPTQRLYLVATGELPVGL</sequence>
<feature type="binding site" evidence="5">
    <location>
        <begin position="226"/>
        <end position="233"/>
    </location>
    <ligand>
        <name>ATP</name>
        <dbReference type="ChEBI" id="CHEBI:30616"/>
    </ligand>
</feature>
<reference evidence="9 10" key="1">
    <citation type="submission" date="2019-03" db="EMBL/GenBank/DDBJ databases">
        <title>Genomics of glacier-inhabiting Cryobacterium strains.</title>
        <authorList>
            <person name="Liu Q."/>
            <person name="Xin Y.-H."/>
        </authorList>
    </citation>
    <scope>NUCLEOTIDE SEQUENCE [LARGE SCALE GENOMIC DNA]</scope>
    <source>
        <strain evidence="9 10">TMT2-16</strain>
    </source>
</reference>
<keyword evidence="10" id="KW-1185">Reference proteome</keyword>
<evidence type="ECO:0000256" key="1">
    <source>
        <dbReference type="ARBA" id="ARBA00022741"/>
    </source>
</evidence>
<feature type="coiled-coil region" evidence="6">
    <location>
        <begin position="6"/>
        <end position="33"/>
    </location>
</feature>
<name>A0ABY2JJH4_9MICO</name>
<dbReference type="PANTHER" id="PTHR11070:SF45">
    <property type="entry name" value="DNA 3'-5' HELICASE"/>
    <property type="match status" value="1"/>
</dbReference>
<dbReference type="SUPFAM" id="SSF52540">
    <property type="entry name" value="P-loop containing nucleoside triphosphate hydrolases"/>
    <property type="match status" value="1"/>
</dbReference>
<keyword evidence="4 5" id="KW-0067">ATP-binding</keyword>
<dbReference type="Proteomes" id="UP000297851">
    <property type="component" value="Unassembled WGS sequence"/>
</dbReference>
<evidence type="ECO:0000256" key="4">
    <source>
        <dbReference type="ARBA" id="ARBA00022840"/>
    </source>
</evidence>
<dbReference type="InterPro" id="IPR000212">
    <property type="entry name" value="DNA_helicase_UvrD/REP"/>
</dbReference>
<feature type="domain" description="UvrD-like helicase ATP-binding" evidence="8">
    <location>
        <begin position="205"/>
        <end position="617"/>
    </location>
</feature>
<evidence type="ECO:0000259" key="8">
    <source>
        <dbReference type="PROSITE" id="PS51198"/>
    </source>
</evidence>
<feature type="compositionally biased region" description="Gly residues" evidence="7">
    <location>
        <begin position="82"/>
        <end position="92"/>
    </location>
</feature>
<dbReference type="RefSeq" id="WP_134372150.1">
    <property type="nucleotide sequence ID" value="NZ_SOGO01000010.1"/>
</dbReference>
<keyword evidence="3 5" id="KW-0347">Helicase</keyword>
<feature type="region of interest" description="Disordered" evidence="7">
    <location>
        <begin position="82"/>
        <end position="102"/>
    </location>
</feature>
<dbReference type="PANTHER" id="PTHR11070">
    <property type="entry name" value="UVRD / RECB / PCRA DNA HELICASE FAMILY MEMBER"/>
    <property type="match status" value="1"/>
</dbReference>
<dbReference type="PROSITE" id="PS51198">
    <property type="entry name" value="UVRD_HELICASE_ATP_BIND"/>
    <property type="match status" value="1"/>
</dbReference>